<sequence length="253" mass="30266">MKPEFYPSIYKRKSFHTFKNVEKEKMSHQELEAIYSIYSTFESLFDIQTKIRIVSGNQIEKSRDGQYCILFYSEIKENYLQNIGYLGQQMDFYLTSHNIGTLWYGIGKPDIEQIDSLHFVIMMIFSKIKDSVHFRKDMFKSKRKPLNEIWKGKQIEGVSGIIRYACSACNLQPWFVHRKEDRLYVYRIFDCNRRGIMPKNKVIFYNKIDIGIFLCFLNLCLVHEKIPYEMEFQSDTEEQEKNLYAIYKIKTSS</sequence>
<dbReference type="GO" id="GO:0016491">
    <property type="term" value="F:oxidoreductase activity"/>
    <property type="evidence" value="ECO:0007669"/>
    <property type="project" value="InterPro"/>
</dbReference>
<accession>A0A7X2N3M6</accession>
<evidence type="ECO:0000313" key="2">
    <source>
        <dbReference type="EMBL" id="MSS01403.1"/>
    </source>
</evidence>
<organism evidence="2 3">
    <name type="scientific">Floccifex porci</name>
    <dbReference type="NCBI Taxonomy" id="2606629"/>
    <lineage>
        <taxon>Bacteria</taxon>
        <taxon>Bacillati</taxon>
        <taxon>Bacillota</taxon>
        <taxon>Erysipelotrichia</taxon>
        <taxon>Erysipelotrichales</taxon>
        <taxon>Erysipelotrichaceae</taxon>
        <taxon>Floccifex</taxon>
    </lineage>
</organism>
<comment type="caution">
    <text evidence="2">The sequence shown here is derived from an EMBL/GenBank/DDBJ whole genome shotgun (WGS) entry which is preliminary data.</text>
</comment>
<evidence type="ECO:0000259" key="1">
    <source>
        <dbReference type="Pfam" id="PF14512"/>
    </source>
</evidence>
<dbReference type="InterPro" id="IPR029478">
    <property type="entry name" value="TM1586_NiRdase"/>
</dbReference>
<protein>
    <submittedName>
        <fullName evidence="2">Nitroreductase</fullName>
    </submittedName>
</protein>
<name>A0A7X2N3M6_9FIRM</name>
<dbReference type="Pfam" id="PF14512">
    <property type="entry name" value="TM1586_NiRdase"/>
    <property type="match status" value="1"/>
</dbReference>
<reference evidence="2 3" key="1">
    <citation type="submission" date="2019-08" db="EMBL/GenBank/DDBJ databases">
        <title>In-depth cultivation of the pig gut microbiome towards novel bacterial diversity and tailored functional studies.</title>
        <authorList>
            <person name="Wylensek D."/>
            <person name="Hitch T.C.A."/>
            <person name="Clavel T."/>
        </authorList>
    </citation>
    <scope>NUCLEOTIDE SEQUENCE [LARGE SCALE GENOMIC DNA]</scope>
    <source>
        <strain evidence="2 3">LKV-178-WT-2G</strain>
    </source>
</reference>
<dbReference type="AlphaFoldDB" id="A0A7X2N3M6"/>
<proteinExistence type="predicted"/>
<dbReference type="EMBL" id="VUMM01000006">
    <property type="protein sequence ID" value="MSS01403.1"/>
    <property type="molecule type" value="Genomic_DNA"/>
</dbReference>
<dbReference type="Proteomes" id="UP000470082">
    <property type="component" value="Unassembled WGS sequence"/>
</dbReference>
<gene>
    <name evidence="2" type="ORF">FYJ50_04675</name>
</gene>
<dbReference type="SUPFAM" id="SSF55469">
    <property type="entry name" value="FMN-dependent nitroreductase-like"/>
    <property type="match status" value="1"/>
</dbReference>
<feature type="domain" description="Putative nitroreductase TM1586" evidence="1">
    <location>
        <begin position="6"/>
        <end position="218"/>
    </location>
</feature>
<keyword evidence="3" id="KW-1185">Reference proteome</keyword>
<dbReference type="RefSeq" id="WP_154459940.1">
    <property type="nucleotide sequence ID" value="NZ_VUMM01000006.1"/>
</dbReference>
<dbReference type="Gene3D" id="3.40.109.10">
    <property type="entry name" value="NADH Oxidase"/>
    <property type="match status" value="1"/>
</dbReference>
<dbReference type="InterPro" id="IPR000415">
    <property type="entry name" value="Nitroreductase-like"/>
</dbReference>
<evidence type="ECO:0000313" key="3">
    <source>
        <dbReference type="Proteomes" id="UP000470082"/>
    </source>
</evidence>